<evidence type="ECO:0000256" key="1">
    <source>
        <dbReference type="ARBA" id="ARBA00004173"/>
    </source>
</evidence>
<dbReference type="GO" id="GO:0099128">
    <property type="term" value="C:mitochondrial [2Fe-2S] assembly complex"/>
    <property type="evidence" value="ECO:0007669"/>
    <property type="project" value="UniProtKB-ARBA"/>
</dbReference>
<reference evidence="16" key="2">
    <citation type="submission" date="2014-06" db="EMBL/GenBank/DDBJ databases">
        <title>The complete genome of Blastobotrys (Arxula) adeninivorans LS3 - a yeast of biotechnological interest.</title>
        <authorList>
            <person name="Kunze G."/>
            <person name="Gaillardin C."/>
            <person name="Czernicka M."/>
            <person name="Durrens P."/>
            <person name="Martin T."/>
            <person name="Boer E."/>
            <person name="Gabaldon T."/>
            <person name="Cruz J."/>
            <person name="Talla E."/>
            <person name="Marck C."/>
            <person name="Goffeau A."/>
            <person name="Barbe V."/>
            <person name="Baret P."/>
            <person name="Baronian K."/>
            <person name="Beier S."/>
            <person name="Bleykasten C."/>
            <person name="Bode R."/>
            <person name="Casaregola S."/>
            <person name="Despons L."/>
            <person name="Fairhead C."/>
            <person name="Giersberg M."/>
            <person name="Gierski P."/>
            <person name="Hahnel U."/>
            <person name="Hartmann A."/>
            <person name="Jankowska D."/>
            <person name="Jubin C."/>
            <person name="Jung P."/>
            <person name="Lafontaine I."/>
            <person name="Leh-Louis V."/>
            <person name="Lemaire M."/>
            <person name="Marcet-Houben M."/>
            <person name="Mascher M."/>
            <person name="Morel G."/>
            <person name="Richard G.-F."/>
            <person name="Riechen J."/>
            <person name="Sacerdot C."/>
            <person name="Sarkar A."/>
            <person name="Savel G."/>
            <person name="Schacherer J."/>
            <person name="Sherman D."/>
            <person name="Straub M.-L."/>
            <person name="Stein N."/>
            <person name="Thierry A."/>
            <person name="Trautwein-Schult A."/>
            <person name="Westhof E."/>
            <person name="Worch S."/>
            <person name="Dujon B."/>
            <person name="Souciet J.-L."/>
            <person name="Wincker P."/>
            <person name="Scholz U."/>
            <person name="Neuveglise N."/>
        </authorList>
    </citation>
    <scope>NUCLEOTIDE SEQUENCE</scope>
    <source>
        <strain evidence="16">LS3</strain>
    </source>
</reference>
<keyword evidence="4" id="KW-0813">Transport</keyword>
<evidence type="ECO:0000256" key="12">
    <source>
        <dbReference type="ARBA" id="ARBA00023128"/>
    </source>
</evidence>
<evidence type="ECO:0000256" key="5">
    <source>
        <dbReference type="ARBA" id="ARBA00022450"/>
    </source>
</evidence>
<dbReference type="Pfam" id="PF00550">
    <property type="entry name" value="PP-binding"/>
    <property type="match status" value="1"/>
</dbReference>
<dbReference type="GO" id="GO:0000036">
    <property type="term" value="F:acyl carrier activity"/>
    <property type="evidence" value="ECO:0007669"/>
    <property type="project" value="TreeGrafter"/>
</dbReference>
<reference evidence="16" key="1">
    <citation type="submission" date="2014-02" db="EMBL/GenBank/DDBJ databases">
        <authorList>
            <person name="Genoscope - CEA"/>
        </authorList>
    </citation>
    <scope>NUCLEOTIDE SEQUENCE</scope>
    <source>
        <strain evidence="16">LS3</strain>
    </source>
</reference>
<feature type="domain" description="Carrier" evidence="15">
    <location>
        <begin position="50"/>
        <end position="126"/>
    </location>
</feature>
<name>A0A060TC32_BLAAD</name>
<comment type="subcellular location">
    <subcellularLocation>
        <location evidence="1">Mitochondrion</location>
    </subcellularLocation>
</comment>
<dbReference type="InterPro" id="IPR006162">
    <property type="entry name" value="Ppantetheine_attach_site"/>
</dbReference>
<evidence type="ECO:0000256" key="3">
    <source>
        <dbReference type="ARBA" id="ARBA00010930"/>
    </source>
</evidence>
<dbReference type="Gene3D" id="1.10.1200.10">
    <property type="entry name" value="ACP-like"/>
    <property type="match status" value="1"/>
</dbReference>
<evidence type="ECO:0000256" key="11">
    <source>
        <dbReference type="ARBA" id="ARBA00023098"/>
    </source>
</evidence>
<keyword evidence="5 14" id="KW-0596">Phosphopantetheine</keyword>
<dbReference type="PROSITE" id="PS50075">
    <property type="entry name" value="CARRIER"/>
    <property type="match status" value="1"/>
</dbReference>
<dbReference type="PhylomeDB" id="A0A060TC32"/>
<evidence type="ECO:0000256" key="14">
    <source>
        <dbReference type="RuleBase" id="RU000722"/>
    </source>
</evidence>
<keyword evidence="6 14" id="KW-0444">Lipid biosynthesis</keyword>
<keyword evidence="10" id="KW-0249">Electron transport</keyword>
<evidence type="ECO:0000256" key="13">
    <source>
        <dbReference type="ARBA" id="ARBA00023160"/>
    </source>
</evidence>
<evidence type="ECO:0000256" key="10">
    <source>
        <dbReference type="ARBA" id="ARBA00022982"/>
    </source>
</evidence>
<dbReference type="PROSITE" id="PS00012">
    <property type="entry name" value="PHOSPHOPANTETHEINE"/>
    <property type="match status" value="1"/>
</dbReference>
<keyword evidence="7" id="KW-0597">Phosphoprotein</keyword>
<dbReference type="PANTHER" id="PTHR20863">
    <property type="entry name" value="ACYL CARRIER PROTEIN"/>
    <property type="match status" value="1"/>
</dbReference>
<keyword evidence="13 14" id="KW-0275">Fatty acid biosynthesis</keyword>
<accession>A0A060TC32</accession>
<evidence type="ECO:0000256" key="6">
    <source>
        <dbReference type="ARBA" id="ARBA00022516"/>
    </source>
</evidence>
<proteinExistence type="inferred from homology"/>
<dbReference type="InterPro" id="IPR036736">
    <property type="entry name" value="ACP-like_sf"/>
</dbReference>
<comment type="function">
    <text evidence="14">Carrier of the growing fatty acid chain in fatty acid biosynthesis.</text>
</comment>
<evidence type="ECO:0000256" key="9">
    <source>
        <dbReference type="ARBA" id="ARBA00022946"/>
    </source>
</evidence>
<evidence type="ECO:0000256" key="2">
    <source>
        <dbReference type="ARBA" id="ARBA00005194"/>
    </source>
</evidence>
<comment type="similarity">
    <text evidence="3">Belongs to the acyl carrier protein (ACP) family.</text>
</comment>
<organism evidence="16">
    <name type="scientific">Blastobotrys adeninivorans</name>
    <name type="common">Yeast</name>
    <name type="synonym">Arxula adeninivorans</name>
    <dbReference type="NCBI Taxonomy" id="409370"/>
    <lineage>
        <taxon>Eukaryota</taxon>
        <taxon>Fungi</taxon>
        <taxon>Dikarya</taxon>
        <taxon>Ascomycota</taxon>
        <taxon>Saccharomycotina</taxon>
        <taxon>Dipodascomycetes</taxon>
        <taxon>Dipodascales</taxon>
        <taxon>Trichomonascaceae</taxon>
        <taxon>Blastobotrys</taxon>
    </lineage>
</organism>
<dbReference type="HAMAP" id="MF_01217">
    <property type="entry name" value="Acyl_carrier"/>
    <property type="match status" value="1"/>
</dbReference>
<gene>
    <name evidence="16" type="ORF">GNLVRS02_ARAD1B13530g</name>
</gene>
<protein>
    <recommendedName>
        <fullName evidence="14">Acyl carrier protein</fullName>
    </recommendedName>
</protein>
<evidence type="ECO:0000256" key="7">
    <source>
        <dbReference type="ARBA" id="ARBA00022553"/>
    </source>
</evidence>
<keyword evidence="11" id="KW-0443">Lipid metabolism</keyword>
<dbReference type="EMBL" id="HG937692">
    <property type="protein sequence ID" value="CDP36462.1"/>
    <property type="molecule type" value="Genomic_DNA"/>
</dbReference>
<dbReference type="FunFam" id="1.10.1200.10:FF:000003">
    <property type="entry name" value="Acyl carrier protein"/>
    <property type="match status" value="1"/>
</dbReference>
<evidence type="ECO:0000259" key="15">
    <source>
        <dbReference type="PROSITE" id="PS50075"/>
    </source>
</evidence>
<comment type="pathway">
    <text evidence="2">Lipid metabolism; fatty acid biosynthesis.</text>
</comment>
<keyword evidence="8" id="KW-0276">Fatty acid metabolism</keyword>
<sequence>MFRQAIVRALRPAARPMVRPVVRAATPMVRPMAIRSVRLYSTSPSGLERAEVEKRILEVFKAFDKVGDSSKLTPTANFVTDLGLDSLDIVEVIVAVEEEFGIEIPDKESDEIKSIDNAIEYIMAQSEAH</sequence>
<keyword evidence="12" id="KW-0496">Mitochondrion</keyword>
<dbReference type="NCBIfam" id="TIGR00517">
    <property type="entry name" value="acyl_carrier"/>
    <property type="match status" value="1"/>
</dbReference>
<evidence type="ECO:0000256" key="4">
    <source>
        <dbReference type="ARBA" id="ARBA00022448"/>
    </source>
</evidence>
<dbReference type="SUPFAM" id="SSF47336">
    <property type="entry name" value="ACP-like"/>
    <property type="match status" value="1"/>
</dbReference>
<evidence type="ECO:0000256" key="8">
    <source>
        <dbReference type="ARBA" id="ARBA00022832"/>
    </source>
</evidence>
<keyword evidence="9" id="KW-0809">Transit peptide</keyword>
<dbReference type="PANTHER" id="PTHR20863:SF28">
    <property type="entry name" value="ACYL CARRIER PROTEIN, MITOCHONDRIAL"/>
    <property type="match status" value="1"/>
</dbReference>
<dbReference type="InterPro" id="IPR003231">
    <property type="entry name" value="ACP"/>
</dbReference>
<dbReference type="GO" id="GO:0000035">
    <property type="term" value="F:acyl binding"/>
    <property type="evidence" value="ECO:0007669"/>
    <property type="project" value="TreeGrafter"/>
</dbReference>
<dbReference type="AlphaFoldDB" id="A0A060TC32"/>
<dbReference type="InterPro" id="IPR009081">
    <property type="entry name" value="PP-bd_ACP"/>
</dbReference>
<evidence type="ECO:0000313" key="16">
    <source>
        <dbReference type="EMBL" id="CDP36462.1"/>
    </source>
</evidence>